<feature type="compositionally biased region" description="Gly residues" evidence="4">
    <location>
        <begin position="134"/>
        <end position="146"/>
    </location>
</feature>
<evidence type="ECO:0000256" key="1">
    <source>
        <dbReference type="ARBA" id="ARBA00038443"/>
    </source>
</evidence>
<feature type="compositionally biased region" description="Polar residues" evidence="4">
    <location>
        <begin position="775"/>
        <end position="795"/>
    </location>
</feature>
<feature type="compositionally biased region" description="Polar residues" evidence="4">
    <location>
        <begin position="153"/>
        <end position="177"/>
    </location>
</feature>
<dbReference type="InterPro" id="IPR000717">
    <property type="entry name" value="PCI_dom"/>
</dbReference>
<feature type="compositionally biased region" description="Basic and acidic residues" evidence="4">
    <location>
        <begin position="530"/>
        <end position="554"/>
    </location>
</feature>
<comment type="similarity">
    <text evidence="1">Belongs to the SAC3 family.</text>
</comment>
<reference evidence="7 8" key="1">
    <citation type="submission" date="2021-05" db="EMBL/GenBank/DDBJ databases">
        <authorList>
            <person name="Zahm M."/>
            <person name="Klopp C."/>
            <person name="Cabau C."/>
            <person name="Kuhl H."/>
            <person name="Suciu R."/>
            <person name="Ciorpac M."/>
            <person name="Holostenco D."/>
            <person name="Gessner J."/>
            <person name="Wuertz S."/>
            <person name="Hohne C."/>
            <person name="Stock M."/>
            <person name="Gislard M."/>
            <person name="Lluch J."/>
            <person name="Milhes M."/>
            <person name="Lampietro C."/>
            <person name="Lopez Roques C."/>
            <person name="Donnadieu C."/>
            <person name="Du K."/>
            <person name="Schartl M."/>
            <person name="Guiguen Y."/>
        </authorList>
    </citation>
    <scope>NUCLEOTIDE SEQUENCE [LARGE SCALE GENOMIC DNA]</scope>
    <source>
        <strain evidence="7">Hh-F2</strain>
        <tissue evidence="7">Blood</tissue>
    </source>
</reference>
<accession>A0ABR0ZJ84</accession>
<organism evidence="7 8">
    <name type="scientific">Huso huso</name>
    <name type="common">Beluga</name>
    <name type="synonym">Acipenser huso</name>
    <dbReference type="NCBI Taxonomy" id="61971"/>
    <lineage>
        <taxon>Eukaryota</taxon>
        <taxon>Metazoa</taxon>
        <taxon>Chordata</taxon>
        <taxon>Craniata</taxon>
        <taxon>Vertebrata</taxon>
        <taxon>Euteleostomi</taxon>
        <taxon>Actinopterygii</taxon>
        <taxon>Chondrostei</taxon>
        <taxon>Acipenseriformes</taxon>
        <taxon>Acipenseridae</taxon>
        <taxon>Huso</taxon>
    </lineage>
</organism>
<feature type="compositionally biased region" description="Low complexity" evidence="4">
    <location>
        <begin position="266"/>
        <end position="278"/>
    </location>
</feature>
<dbReference type="InterPro" id="IPR031910">
    <property type="entry name" value="GANP_CID_dom"/>
</dbReference>
<evidence type="ECO:0000256" key="2">
    <source>
        <dbReference type="PROSITE-ProRule" id="PRU00176"/>
    </source>
</evidence>
<dbReference type="PROSITE" id="PS50250">
    <property type="entry name" value="PCI"/>
    <property type="match status" value="1"/>
</dbReference>
<feature type="compositionally biased region" description="Low complexity" evidence="4">
    <location>
        <begin position="1"/>
        <end position="19"/>
    </location>
</feature>
<dbReference type="InterPro" id="IPR035979">
    <property type="entry name" value="RBD_domain_sf"/>
</dbReference>
<dbReference type="Pfam" id="PF16766">
    <property type="entry name" value="CID_GANP"/>
    <property type="match status" value="1"/>
</dbReference>
<dbReference type="SUPFAM" id="SSF54928">
    <property type="entry name" value="RNA-binding domain, RBD"/>
    <property type="match status" value="1"/>
</dbReference>
<comment type="caution">
    <text evidence="7">The sequence shown here is derived from an EMBL/GenBank/DDBJ whole genome shotgun (WGS) entry which is preliminary data.</text>
</comment>
<feature type="compositionally biased region" description="Basic and acidic residues" evidence="4">
    <location>
        <begin position="737"/>
        <end position="758"/>
    </location>
</feature>
<feature type="region of interest" description="Disordered" evidence="4">
    <location>
        <begin position="473"/>
        <end position="664"/>
    </location>
</feature>
<dbReference type="PROSITE" id="PS50102">
    <property type="entry name" value="RRM"/>
    <property type="match status" value="1"/>
</dbReference>
<feature type="region of interest" description="Disordered" evidence="4">
    <location>
        <begin position="129"/>
        <end position="193"/>
    </location>
</feature>
<dbReference type="Pfam" id="PF03399">
    <property type="entry name" value="SAC3_GANP"/>
    <property type="match status" value="1"/>
</dbReference>
<feature type="region of interest" description="Disordered" evidence="4">
    <location>
        <begin position="1"/>
        <end position="39"/>
    </location>
</feature>
<feature type="region of interest" description="Disordered" evidence="4">
    <location>
        <begin position="1946"/>
        <end position="1968"/>
    </location>
</feature>
<dbReference type="InterPro" id="IPR005062">
    <property type="entry name" value="SAC3/GANP/THP3_conserved"/>
</dbReference>
<dbReference type="PANTHER" id="PTHR12436:SF3">
    <property type="entry name" value="GERMINAL-CENTER ASSOCIATED NUCLEAR PROTEIN"/>
    <property type="match status" value="1"/>
</dbReference>
<sequence>MNNMFGSQQPGQFQPPASSVSGVFQPLQPPASSVSGVFQPLQPPASSVSGVFQPLQPPASSVSGVFQPLQPPASSVSGVFQPLQSQASSVSGVFQPLQPLASSVSSMFQSQTGENPSFGQTSGFGQQTAFSQPGGFGQQMGFGQSSGFGQTPAFGQSSGLGQNPVFGQSTGLGQSRGMTLAAGQGQGQPPSYTQSTRLRETVAFGTPSRLGQSTAGFAPPPSYTQSTGLGQSTVFGQSTGFGQNQGKQSALGQSSGFTQPFAQSTGFPQSSGFGQSSSFPQVSSVPVPCSESGQAMRFSQPVVSSFRQPPAFGLTSSTSSNAASTLGSQSVTFTLPSSSTTGIFSKPSSSIGKTKAAPCSFGNFKFKPSDTAVFKPIFSVSPEPANPQPAASVVSSSSGFSLLSGSTDAVPGFTFSKPSAPPSNNSVGANVSQDSSLEFNFLLPTAHATSQTFVSTTSASTFSFSEKVVDVPPATRPPFGSTGSMFEQPSNTSAFGKLGKSEAAAGGEEEVGSEGQGEVAFGGLGKGTKRKEESVERPPPQEESSKGSRDEPRCPPKRPLLKSRGPARGLFHSALSHVLKESGHSVNRESKRQQQWEEMNTHLEAPAPHPAPQPSTTPPRARVSSREERAMEEPEEDTRSPSRRSRRTESTDSLGGALPNDLTAIQCKNVPPHLNKKEIMEKHFSRFGKVQRVYCRLNRNLAIVHFHDHASAYRAKKKGKSLHREEIAIFWQKKKSSPGDKAESSLKNEEEADTKDKQGSFQPSDTRKAVCRSSAAGNSSLSKGSPIKKSSSTKCVQFEAESQHDSGSEGQSSEPLIGALPSSLNLLIGRVAETSEEKYRLLEQKDKIMRQGRAKRTELDLSKVFVGTCPDMCPEKERFMRETRNQLSIFEVIPGTDRVDHTSAIKEYSRSSADQEEPLPHELRPSSVLNMTMDYLVTQIMDKGEGNYRDWYDFVWNRTRGIRKDITQQHLCDPLTASLIEKCTRFHIHCAHHLCEEPMMAFDAKINNENMTKCLQSLKEMYQDMATKKMSCPGEEEFRQYSVLLKLNDGDILREVQQFRPEIRNSPEVKFAVQAFAALNSNNFVRFFKLVRGASYLSSCILHRYFNQVRRNALKALNIAYTVGSQRSTTFPIDGLARMLMFQDDDEAADYAMQYGLIVNDGMVELSRSGYQEPEVPIPPRKSVDITRKRAVLIGEVVNGGPLHSPPQHNPVNSFDSKNRYRGEGLMAEQASTGQRGPQGSAAPVVIVKQELKPLMQDMPTVPVELQIQPLLPPAAQLIVQPEPQPPLPPPKPQPVYTDQDICEVIQAVLEDVLKVECTEVARAGADYTSTALCVSETEVEVLVDEVVEQLLKQTSITEISAEKQKVDEEKRSIQEARLKQERELFIARFSSSLCSELTEEVLGDFINCTAASEIQHALQEKAACIAHCTEEVCCYLMEQTLDTDIYQLAKDTLQVEVQRIHKYLKRWRDVVAVRRQLKRQMRGFPAAPCCVDPKFKLKALAPSALSPPALDFLAKGLVNMGNAGNIAVSCTRVMQMRDEAIHRMKVQYYQQLLLSQAVWTPLALPELISESVSSARETIFWKAVLLLPSEEECEASLTNRILSDWLKAKFGGGEQSEDMVQHPGNKIQTLTICNSFRNRRESYAAVHVCIKMSQGSLGDCELSEVEAQKELLGTSALVMLLPSLRGAGGQEEEVEEEEEVYWLSALLQLKQILQAKPLQPALPLVVLVPRQGEQAVREELLVQGLMLQSLVAAHLISEYIFIHIPEFTNDLQGSKQICQAVQWLASRCPPPPDLCAQTLVQFVEDGLCREFSERFYHHKKARQVLGLPCQDPAPVIQLYNSVLAFLAELVSSEQLSQLSWPVCEFRTLLPHLDWNSAEHLAWLWRAILSLHIPQLELPPAQAPWPAVCAVIFQYASQIPSSKQTQPILISKVEHLLNRVYTEWSESSSTGSPVNQAEWSESRSTGPPMNQVPWDDIVALCIDHRLRDWKPPASAVAEEAITEDGHIVVYFVKEDVKKYKPPPSWEQALRQTQEELQQDPVGLSPLSTKPGLNSRQRVLRSISEEHVESRRTSVLDITHTASAEELLPDRLLSSIEAEKAASNMFEKQLQQWLELDPLDSFSMPLYIPQALVSAPETMLPTTPSAAAVTQGMADCDSLSSAPVSLGERLKELDRLIGANKEEELACELQLSTLLHMVDN</sequence>
<gene>
    <name evidence="7" type="ORF">HHUSO_G12731</name>
</gene>
<dbReference type="Proteomes" id="UP001369086">
    <property type="component" value="Unassembled WGS sequence"/>
</dbReference>
<protein>
    <submittedName>
        <fullName evidence="7">Germinal-center associated nuclear protein</fullName>
    </submittedName>
</protein>
<evidence type="ECO:0000313" key="7">
    <source>
        <dbReference type="EMBL" id="KAK6484863.1"/>
    </source>
</evidence>
<dbReference type="InterPro" id="IPR045107">
    <property type="entry name" value="SAC3/GANP/THP3"/>
</dbReference>
<dbReference type="InterPro" id="IPR034265">
    <property type="entry name" value="MCM3AP_RRM"/>
</dbReference>
<feature type="compositionally biased region" description="Basic and acidic residues" evidence="4">
    <location>
        <begin position="578"/>
        <end position="601"/>
    </location>
</feature>
<evidence type="ECO:0000256" key="3">
    <source>
        <dbReference type="SAM" id="Coils"/>
    </source>
</evidence>
<proteinExistence type="inferred from homology"/>
<dbReference type="Gene3D" id="6.10.250.1340">
    <property type="match status" value="1"/>
</dbReference>
<evidence type="ECO:0000259" key="5">
    <source>
        <dbReference type="PROSITE" id="PS50102"/>
    </source>
</evidence>
<feature type="coiled-coil region" evidence="3">
    <location>
        <begin position="1357"/>
        <end position="1384"/>
    </location>
</feature>
<dbReference type="CDD" id="cd12443">
    <property type="entry name" value="RRM_MCM3A_like"/>
    <property type="match status" value="1"/>
</dbReference>
<evidence type="ECO:0000259" key="6">
    <source>
        <dbReference type="PROSITE" id="PS50250"/>
    </source>
</evidence>
<feature type="compositionally biased region" description="Polar residues" evidence="4">
    <location>
        <begin position="237"/>
        <end position="265"/>
    </location>
</feature>
<evidence type="ECO:0000256" key="4">
    <source>
        <dbReference type="SAM" id="MobiDB-lite"/>
    </source>
</evidence>
<dbReference type="SMART" id="SM00360">
    <property type="entry name" value="RRM"/>
    <property type="match status" value="1"/>
</dbReference>
<dbReference type="PANTHER" id="PTHR12436">
    <property type="entry name" value="80 KDA MCM3-ASSOCIATED PROTEIN"/>
    <property type="match status" value="1"/>
</dbReference>
<evidence type="ECO:0000313" key="8">
    <source>
        <dbReference type="Proteomes" id="UP001369086"/>
    </source>
</evidence>
<dbReference type="InterPro" id="IPR000504">
    <property type="entry name" value="RRM_dom"/>
</dbReference>
<dbReference type="InterPro" id="IPR031907">
    <property type="entry name" value="MCM3AP_GANP"/>
</dbReference>
<feature type="domain" description="RRM" evidence="5">
    <location>
        <begin position="663"/>
        <end position="734"/>
    </location>
</feature>
<feature type="compositionally biased region" description="Pro residues" evidence="4">
    <location>
        <begin position="607"/>
        <end position="617"/>
    </location>
</feature>
<dbReference type="Gene3D" id="3.30.70.330">
    <property type="match status" value="1"/>
</dbReference>
<dbReference type="InterPro" id="IPR012677">
    <property type="entry name" value="Nucleotide-bd_a/b_plait_sf"/>
</dbReference>
<keyword evidence="8" id="KW-1185">Reference proteome</keyword>
<name>A0ABR0ZJ84_HUSHU</name>
<dbReference type="EMBL" id="JAHFZB010000010">
    <property type="protein sequence ID" value="KAK6484863.1"/>
    <property type="molecule type" value="Genomic_DNA"/>
</dbReference>
<feature type="domain" description="PCI" evidence="6">
    <location>
        <begin position="1007"/>
        <end position="1182"/>
    </location>
</feature>
<feature type="region of interest" description="Disordered" evidence="4">
    <location>
        <begin position="237"/>
        <end position="278"/>
    </location>
</feature>
<feature type="compositionally biased region" description="Basic and acidic residues" evidence="4">
    <location>
        <begin position="624"/>
        <end position="640"/>
    </location>
</feature>
<feature type="region of interest" description="Disordered" evidence="4">
    <location>
        <begin position="733"/>
        <end position="816"/>
    </location>
</feature>
<keyword evidence="2" id="KW-0694">RNA-binding</keyword>
<keyword evidence="3" id="KW-0175">Coiled coil</keyword>
<dbReference type="Pfam" id="PF16769">
    <property type="entry name" value="MCM3AP_GANP"/>
    <property type="match status" value="1"/>
</dbReference>
<feature type="compositionally biased region" description="Polar residues" evidence="4">
    <location>
        <begin position="481"/>
        <end position="494"/>
    </location>
</feature>
<dbReference type="Gene3D" id="1.25.40.990">
    <property type="match status" value="1"/>
</dbReference>